<name>H2XZQ6_CIOIN</name>
<dbReference type="AlphaFoldDB" id="H2XZQ6"/>
<keyword evidence="2" id="KW-1185">Reference proteome</keyword>
<reference evidence="1" key="2">
    <citation type="submission" date="2025-08" db="UniProtKB">
        <authorList>
            <consortium name="Ensembl"/>
        </authorList>
    </citation>
    <scope>IDENTIFICATION</scope>
</reference>
<proteinExistence type="predicted"/>
<evidence type="ECO:0000313" key="1">
    <source>
        <dbReference type="Ensembl" id="ENSCINP00000035140.1"/>
    </source>
</evidence>
<protein>
    <submittedName>
        <fullName evidence="1">Uncharacterized protein</fullName>
    </submittedName>
</protein>
<reference evidence="2" key="1">
    <citation type="journal article" date="2002" name="Science">
        <title>The draft genome of Ciona intestinalis: insights into chordate and vertebrate origins.</title>
        <authorList>
            <person name="Dehal P."/>
            <person name="Satou Y."/>
            <person name="Campbell R.K."/>
            <person name="Chapman J."/>
            <person name="Degnan B."/>
            <person name="De Tomaso A."/>
            <person name="Davidson B."/>
            <person name="Di Gregorio A."/>
            <person name="Gelpke M."/>
            <person name="Goodstein D.M."/>
            <person name="Harafuji N."/>
            <person name="Hastings K.E."/>
            <person name="Ho I."/>
            <person name="Hotta K."/>
            <person name="Huang W."/>
            <person name="Kawashima T."/>
            <person name="Lemaire P."/>
            <person name="Martinez D."/>
            <person name="Meinertzhagen I.A."/>
            <person name="Necula S."/>
            <person name="Nonaka M."/>
            <person name="Putnam N."/>
            <person name="Rash S."/>
            <person name="Saiga H."/>
            <person name="Satake M."/>
            <person name="Terry A."/>
            <person name="Yamada L."/>
            <person name="Wang H.G."/>
            <person name="Awazu S."/>
            <person name="Azumi K."/>
            <person name="Boore J."/>
            <person name="Branno M."/>
            <person name="Chin-Bow S."/>
            <person name="DeSantis R."/>
            <person name="Doyle S."/>
            <person name="Francino P."/>
            <person name="Keys D.N."/>
            <person name="Haga S."/>
            <person name="Hayashi H."/>
            <person name="Hino K."/>
            <person name="Imai K.S."/>
            <person name="Inaba K."/>
            <person name="Kano S."/>
            <person name="Kobayashi K."/>
            <person name="Kobayashi M."/>
            <person name="Lee B.I."/>
            <person name="Makabe K.W."/>
            <person name="Manohar C."/>
            <person name="Matassi G."/>
            <person name="Medina M."/>
            <person name="Mochizuki Y."/>
            <person name="Mount S."/>
            <person name="Morishita T."/>
            <person name="Miura S."/>
            <person name="Nakayama A."/>
            <person name="Nishizaka S."/>
            <person name="Nomoto H."/>
            <person name="Ohta F."/>
            <person name="Oishi K."/>
            <person name="Rigoutsos I."/>
            <person name="Sano M."/>
            <person name="Sasaki A."/>
            <person name="Sasakura Y."/>
            <person name="Shoguchi E."/>
            <person name="Shin-i T."/>
            <person name="Spagnuolo A."/>
            <person name="Stainier D."/>
            <person name="Suzuki M.M."/>
            <person name="Tassy O."/>
            <person name="Takatori N."/>
            <person name="Tokuoka M."/>
            <person name="Yagi K."/>
            <person name="Yoshizaki F."/>
            <person name="Wada S."/>
            <person name="Zhang C."/>
            <person name="Hyatt P.D."/>
            <person name="Larimer F."/>
            <person name="Detter C."/>
            <person name="Doggett N."/>
            <person name="Glavina T."/>
            <person name="Hawkins T."/>
            <person name="Richardson P."/>
            <person name="Lucas S."/>
            <person name="Kohara Y."/>
            <person name="Levine M."/>
            <person name="Satoh N."/>
            <person name="Rokhsar D.S."/>
        </authorList>
    </citation>
    <scope>NUCLEOTIDE SEQUENCE [LARGE SCALE GENOMIC DNA]</scope>
</reference>
<dbReference type="HOGENOM" id="CLU_2677342_0_0_1"/>
<accession>H2XZQ6</accession>
<dbReference type="InParanoid" id="H2XZQ6"/>
<dbReference type="Proteomes" id="UP000008144">
    <property type="component" value="Unassembled WGS sequence"/>
</dbReference>
<sequence>QRRALNPLPIWLVRGVRANQLCYVAGLYCCSLNRAFLCCWSDQRIRSNRCFCYITYHVSIGVFITICQHLNRYNA</sequence>
<dbReference type="Ensembl" id="ENSCINT00000034316.1">
    <property type="protein sequence ID" value="ENSCINP00000035140.1"/>
    <property type="gene ID" value="ENSCING00000022833.1"/>
</dbReference>
<organism evidence="1 2">
    <name type="scientific">Ciona intestinalis</name>
    <name type="common">Transparent sea squirt</name>
    <name type="synonym">Ascidia intestinalis</name>
    <dbReference type="NCBI Taxonomy" id="7719"/>
    <lineage>
        <taxon>Eukaryota</taxon>
        <taxon>Metazoa</taxon>
        <taxon>Chordata</taxon>
        <taxon>Tunicata</taxon>
        <taxon>Ascidiacea</taxon>
        <taxon>Phlebobranchia</taxon>
        <taxon>Cionidae</taxon>
        <taxon>Ciona</taxon>
    </lineage>
</organism>
<evidence type="ECO:0000313" key="2">
    <source>
        <dbReference type="Proteomes" id="UP000008144"/>
    </source>
</evidence>
<reference evidence="1" key="3">
    <citation type="submission" date="2025-09" db="UniProtKB">
        <authorList>
            <consortium name="Ensembl"/>
        </authorList>
    </citation>
    <scope>IDENTIFICATION</scope>
</reference>